<accession>A0A383AV30</accession>
<name>A0A383AV30_9ZZZZ</name>
<organism evidence="6">
    <name type="scientific">marine metagenome</name>
    <dbReference type="NCBI Taxonomy" id="408172"/>
    <lineage>
        <taxon>unclassified sequences</taxon>
        <taxon>metagenomes</taxon>
        <taxon>ecological metagenomes</taxon>
    </lineage>
</organism>
<sequence>MGKLLGLDHGDRRFGIALSDAGKVIATPRFVVEGEDALWEKLYSLAREEDIEAVVLGLPLNMDGTEGPRARKVIEFSRVLEEKTGLPVHFHDERLSSFEAENALCEAGVYGSRRKSRVDMVAAQIILQGYLNQLNEEPPVTGD</sequence>
<dbReference type="HAMAP" id="MF_00651">
    <property type="entry name" value="Nuclease_YqgF"/>
    <property type="match status" value="1"/>
</dbReference>
<dbReference type="InterPro" id="IPR005227">
    <property type="entry name" value="YqgF"/>
</dbReference>
<dbReference type="AlphaFoldDB" id="A0A383AV30"/>
<dbReference type="SUPFAM" id="SSF53098">
    <property type="entry name" value="Ribonuclease H-like"/>
    <property type="match status" value="1"/>
</dbReference>
<dbReference type="PANTHER" id="PTHR33317:SF4">
    <property type="entry name" value="POLYNUCLEOTIDYL TRANSFERASE, RIBONUCLEASE H-LIKE SUPERFAMILY PROTEIN"/>
    <property type="match status" value="1"/>
</dbReference>
<evidence type="ECO:0000259" key="5">
    <source>
        <dbReference type="SMART" id="SM00732"/>
    </source>
</evidence>
<dbReference type="InterPro" id="IPR037027">
    <property type="entry name" value="YqgF/RNaseH-like_dom_sf"/>
</dbReference>
<dbReference type="InterPro" id="IPR012337">
    <property type="entry name" value="RNaseH-like_sf"/>
</dbReference>
<keyword evidence="3" id="KW-0540">Nuclease</keyword>
<reference evidence="6" key="1">
    <citation type="submission" date="2018-05" db="EMBL/GenBank/DDBJ databases">
        <authorList>
            <person name="Lanie J.A."/>
            <person name="Ng W.-L."/>
            <person name="Kazmierczak K.M."/>
            <person name="Andrzejewski T.M."/>
            <person name="Davidsen T.M."/>
            <person name="Wayne K.J."/>
            <person name="Tettelin H."/>
            <person name="Glass J.I."/>
            <person name="Rusch D."/>
            <person name="Podicherti R."/>
            <person name="Tsui H.-C.T."/>
            <person name="Winkler M.E."/>
        </authorList>
    </citation>
    <scope>NUCLEOTIDE SEQUENCE</scope>
</reference>
<keyword evidence="4" id="KW-0378">Hydrolase</keyword>
<protein>
    <recommendedName>
        <fullName evidence="5">YqgF/RNase H-like domain-containing protein</fullName>
    </recommendedName>
</protein>
<evidence type="ECO:0000313" key="6">
    <source>
        <dbReference type="EMBL" id="SVE11423.1"/>
    </source>
</evidence>
<evidence type="ECO:0000256" key="4">
    <source>
        <dbReference type="ARBA" id="ARBA00022801"/>
    </source>
</evidence>
<gene>
    <name evidence="6" type="ORF">METZ01_LOCUS464277</name>
</gene>
<dbReference type="NCBIfam" id="TIGR00250">
    <property type="entry name" value="RNAse_H_YqgF"/>
    <property type="match status" value="1"/>
</dbReference>
<dbReference type="InterPro" id="IPR006641">
    <property type="entry name" value="YqgF/RNaseH-like_dom"/>
</dbReference>
<evidence type="ECO:0000256" key="1">
    <source>
        <dbReference type="ARBA" id="ARBA00022490"/>
    </source>
</evidence>
<keyword evidence="1" id="KW-0963">Cytoplasm</keyword>
<dbReference type="PANTHER" id="PTHR33317">
    <property type="entry name" value="POLYNUCLEOTIDYL TRANSFERASE, RIBONUCLEASE H-LIKE SUPERFAMILY PROTEIN"/>
    <property type="match status" value="1"/>
</dbReference>
<dbReference type="SMART" id="SM00732">
    <property type="entry name" value="YqgFc"/>
    <property type="match status" value="1"/>
</dbReference>
<dbReference type="Pfam" id="PF03652">
    <property type="entry name" value="RuvX"/>
    <property type="match status" value="1"/>
</dbReference>
<proteinExistence type="inferred from homology"/>
<keyword evidence="2" id="KW-0690">Ribosome biogenesis</keyword>
<evidence type="ECO:0000256" key="3">
    <source>
        <dbReference type="ARBA" id="ARBA00022722"/>
    </source>
</evidence>
<dbReference type="GO" id="GO:0005829">
    <property type="term" value="C:cytosol"/>
    <property type="evidence" value="ECO:0007669"/>
    <property type="project" value="TreeGrafter"/>
</dbReference>
<dbReference type="GO" id="GO:0000967">
    <property type="term" value="P:rRNA 5'-end processing"/>
    <property type="evidence" value="ECO:0007669"/>
    <property type="project" value="TreeGrafter"/>
</dbReference>
<dbReference type="CDD" id="cd16964">
    <property type="entry name" value="YqgF"/>
    <property type="match status" value="1"/>
</dbReference>
<dbReference type="EMBL" id="UINC01195040">
    <property type="protein sequence ID" value="SVE11423.1"/>
    <property type="molecule type" value="Genomic_DNA"/>
</dbReference>
<evidence type="ECO:0000256" key="2">
    <source>
        <dbReference type="ARBA" id="ARBA00022517"/>
    </source>
</evidence>
<dbReference type="GO" id="GO:0016787">
    <property type="term" value="F:hydrolase activity"/>
    <property type="evidence" value="ECO:0007669"/>
    <property type="project" value="UniProtKB-KW"/>
</dbReference>
<feature type="domain" description="YqgF/RNase H-like" evidence="5">
    <location>
        <begin position="2"/>
        <end position="100"/>
    </location>
</feature>
<dbReference type="GO" id="GO:0004518">
    <property type="term" value="F:nuclease activity"/>
    <property type="evidence" value="ECO:0007669"/>
    <property type="project" value="UniProtKB-KW"/>
</dbReference>
<dbReference type="Gene3D" id="3.30.420.140">
    <property type="entry name" value="YqgF/RNase H-like domain"/>
    <property type="match status" value="1"/>
</dbReference>